<reference evidence="8" key="1">
    <citation type="submission" date="2021-01" db="EMBL/GenBank/DDBJ databases">
        <authorList>
            <person name="Corre E."/>
            <person name="Pelletier E."/>
            <person name="Niang G."/>
            <person name="Scheremetjew M."/>
            <person name="Finn R."/>
            <person name="Kale V."/>
            <person name="Holt S."/>
            <person name="Cochrane G."/>
            <person name="Meng A."/>
            <person name="Brown T."/>
            <person name="Cohen L."/>
        </authorList>
    </citation>
    <scope>NUCLEOTIDE SEQUENCE</scope>
    <source>
        <strain evidence="8">CCAP 955/1</strain>
    </source>
</reference>
<evidence type="ECO:0000256" key="1">
    <source>
        <dbReference type="ARBA" id="ARBA00005143"/>
    </source>
</evidence>
<evidence type="ECO:0000313" key="8">
    <source>
        <dbReference type="EMBL" id="CAE0272056.1"/>
    </source>
</evidence>
<dbReference type="GO" id="GO:0006552">
    <property type="term" value="P:L-leucine catabolic process"/>
    <property type="evidence" value="ECO:0007669"/>
    <property type="project" value="TreeGrafter"/>
</dbReference>
<protein>
    <recommendedName>
        <fullName evidence="3">hydroxymethylglutaryl-CoA lyase</fullName>
        <ecNumber evidence="3">4.1.3.4</ecNumber>
    </recommendedName>
</protein>
<proteinExistence type="inferred from homology"/>
<dbReference type="FunFam" id="3.20.20.70:FF:000071">
    <property type="entry name" value="Hydroxymethylglutaryl-CoA lyase"/>
    <property type="match status" value="1"/>
</dbReference>
<sequence>MVLSYRVLRPIQSTFINKSVYSRAATTLTTKRISSILPTTVPKFVRIVEVGPRDGLQNEKSLVPAATKLALIDKLYKAGLRSIEAGAFVSPKWVPQMADTVEIFKTLKEKQAANEYPGATFSALTPNLQGLEKAISLGVKEVAVFGAASETFSKTNINCSIEESLDRFKIVCDTALANNIKVRGYVSCVLGCPYEGEISPDKVAYVAQRLLDMGCYEISLGDTIGTGAAGTTHKLLDKVLETIPADKLAVHFHDTYGQALSNILISLNYGIAVVDSSVSGLGGCPYAKGASGNVATEDVVYMLNSMGIETGVNIDHLMTAGKYIDQGLTNRASQSKVHASLSHKTPTSSK</sequence>
<dbReference type="Gene3D" id="3.20.20.70">
    <property type="entry name" value="Aldolase class I"/>
    <property type="match status" value="1"/>
</dbReference>
<evidence type="ECO:0000256" key="6">
    <source>
        <dbReference type="ARBA" id="ARBA00049877"/>
    </source>
</evidence>
<dbReference type="InterPro" id="IPR013785">
    <property type="entry name" value="Aldolase_TIM"/>
</dbReference>
<dbReference type="PANTHER" id="PTHR42738:SF7">
    <property type="entry name" value="HYDROXYMETHYLGLUTARYL-COA LYASE"/>
    <property type="match status" value="1"/>
</dbReference>
<dbReference type="PANTHER" id="PTHR42738">
    <property type="entry name" value="HYDROXYMETHYLGLUTARYL-COA LYASE"/>
    <property type="match status" value="1"/>
</dbReference>
<dbReference type="GO" id="GO:0004419">
    <property type="term" value="F:hydroxymethylglutaryl-CoA lyase activity"/>
    <property type="evidence" value="ECO:0007669"/>
    <property type="project" value="UniProtKB-EC"/>
</dbReference>
<dbReference type="InterPro" id="IPR043594">
    <property type="entry name" value="HMGL"/>
</dbReference>
<accession>A0A7S3LYE3</accession>
<organism evidence="8">
    <name type="scientific">Spumella elongata</name>
    <dbReference type="NCBI Taxonomy" id="89044"/>
    <lineage>
        <taxon>Eukaryota</taxon>
        <taxon>Sar</taxon>
        <taxon>Stramenopiles</taxon>
        <taxon>Ochrophyta</taxon>
        <taxon>Chrysophyceae</taxon>
        <taxon>Chromulinales</taxon>
        <taxon>Chromulinaceae</taxon>
        <taxon>Spumella</taxon>
    </lineage>
</organism>
<dbReference type="SUPFAM" id="SSF51569">
    <property type="entry name" value="Aldolase"/>
    <property type="match status" value="1"/>
</dbReference>
<evidence type="ECO:0000256" key="3">
    <source>
        <dbReference type="ARBA" id="ARBA00012910"/>
    </source>
</evidence>
<evidence type="ECO:0000256" key="2">
    <source>
        <dbReference type="ARBA" id="ARBA00009405"/>
    </source>
</evidence>
<dbReference type="AlphaFoldDB" id="A0A7S3LYE3"/>
<dbReference type="InterPro" id="IPR000891">
    <property type="entry name" value="PYR_CT"/>
</dbReference>
<dbReference type="EC" id="4.1.3.4" evidence="3"/>
<gene>
    <name evidence="8" type="ORF">SELO1098_LOCUS881</name>
</gene>
<dbReference type="GO" id="GO:0046951">
    <property type="term" value="P:ketone body biosynthetic process"/>
    <property type="evidence" value="ECO:0007669"/>
    <property type="project" value="TreeGrafter"/>
</dbReference>
<dbReference type="NCBIfam" id="NF004283">
    <property type="entry name" value="PRK05692.1"/>
    <property type="match status" value="1"/>
</dbReference>
<comment type="pathway">
    <text evidence="1">Metabolic intermediate metabolism; (S)-3-hydroxy-3-methylglutaryl-CoA degradation; acetoacetate from (S)-3-hydroxy-3-methylglutaryl-CoA: step 1/1.</text>
</comment>
<keyword evidence="5" id="KW-0456">Lyase</keyword>
<dbReference type="PROSITE" id="PS50991">
    <property type="entry name" value="PYR_CT"/>
    <property type="match status" value="1"/>
</dbReference>
<evidence type="ECO:0000259" key="7">
    <source>
        <dbReference type="PROSITE" id="PS50991"/>
    </source>
</evidence>
<evidence type="ECO:0000256" key="4">
    <source>
        <dbReference type="ARBA" id="ARBA00022723"/>
    </source>
</evidence>
<dbReference type="Pfam" id="PF00682">
    <property type="entry name" value="HMGL-like"/>
    <property type="match status" value="1"/>
</dbReference>
<comment type="catalytic activity">
    <reaction evidence="6">
        <text>(3S)-3-hydroxy-3-methylglutaryl-CoA = acetoacetate + acetyl-CoA</text>
        <dbReference type="Rhea" id="RHEA:24404"/>
        <dbReference type="ChEBI" id="CHEBI:13705"/>
        <dbReference type="ChEBI" id="CHEBI:43074"/>
        <dbReference type="ChEBI" id="CHEBI:57288"/>
        <dbReference type="EC" id="4.1.3.4"/>
    </reaction>
</comment>
<name>A0A7S3LYE3_9STRA</name>
<keyword evidence="4" id="KW-0479">Metal-binding</keyword>
<comment type="similarity">
    <text evidence="2">Belongs to the HMG-CoA lyase family.</text>
</comment>
<evidence type="ECO:0000256" key="5">
    <source>
        <dbReference type="ARBA" id="ARBA00023239"/>
    </source>
</evidence>
<dbReference type="UniPathway" id="UPA00896">
    <property type="reaction ID" value="UER00863"/>
</dbReference>
<dbReference type="CDD" id="cd07938">
    <property type="entry name" value="DRE_TIM_HMGL"/>
    <property type="match status" value="1"/>
</dbReference>
<feature type="domain" description="Pyruvate carboxyltransferase" evidence="7">
    <location>
        <begin position="45"/>
        <end position="318"/>
    </location>
</feature>
<dbReference type="GO" id="GO:0046872">
    <property type="term" value="F:metal ion binding"/>
    <property type="evidence" value="ECO:0007669"/>
    <property type="project" value="UniProtKB-KW"/>
</dbReference>
<dbReference type="EMBL" id="HBIC01001553">
    <property type="protein sequence ID" value="CAE0272056.1"/>
    <property type="molecule type" value="Transcribed_RNA"/>
</dbReference>